<dbReference type="InterPro" id="IPR006127">
    <property type="entry name" value="ZnuA-like"/>
</dbReference>
<organism evidence="6 7">
    <name type="scientific">Streptococcus rupicaprae</name>
    <dbReference type="NCBI Taxonomy" id="759619"/>
    <lineage>
        <taxon>Bacteria</taxon>
        <taxon>Bacillati</taxon>
        <taxon>Bacillota</taxon>
        <taxon>Bacilli</taxon>
        <taxon>Lactobacillales</taxon>
        <taxon>Streptococcaceae</taxon>
        <taxon>Streptococcus</taxon>
    </lineage>
</organism>
<dbReference type="Proteomes" id="UP001549122">
    <property type="component" value="Unassembled WGS sequence"/>
</dbReference>
<dbReference type="Gene3D" id="3.40.50.1980">
    <property type="entry name" value="Nitrogenase molybdenum iron protein domain"/>
    <property type="match status" value="2"/>
</dbReference>
<sequence length="425" mass="47238">MKPTKFFLFLSLCLTSLLLVACQGQEASPKNGGLKIMTSFYPVYALTQYISGELNEVQILQSQSGIHGFEPSAADVAKIYESDVFIYHSHTLENWAGALEPNLKGSDVAVIEATAGMSLDRVKGLEDLKPKSGQDESSLYDPHTWTDPIKAAEEAQVIADQLSKIDPKNKKTYQANAQAFAEQAHKLVDRYEKEFAKAPSNYFVTSHTAFSYLAKRFGLEQLGIAGISTEQEPTSRQLAEIEEFVREHQVGTIFVEQGVSPKLAETVAQATGAELATLSPLEIDPQNGLFYLENLEENLKILLDSLKKAPSRASKTSSDQAAGHQGKESKTMAEIDQEEGISAEQVVISITEDGYVTSHGDHYHFYNGKVPFDALISQDLIWTDPAYQLNKEDIVHEVEDGYIIKRQDAYYLYLREGSQKVRIRQ</sequence>
<dbReference type="Gene3D" id="3.10.50.90">
    <property type="match status" value="1"/>
</dbReference>
<dbReference type="InterPro" id="IPR006128">
    <property type="entry name" value="Lipoprotein_PsaA-like"/>
</dbReference>
<evidence type="ECO:0000313" key="7">
    <source>
        <dbReference type="Proteomes" id="UP001549122"/>
    </source>
</evidence>
<dbReference type="EMBL" id="JBEPLO010000002">
    <property type="protein sequence ID" value="MET3557215.1"/>
    <property type="molecule type" value="Genomic_DNA"/>
</dbReference>
<evidence type="ECO:0000313" key="6">
    <source>
        <dbReference type="EMBL" id="MET3557215.1"/>
    </source>
</evidence>
<dbReference type="InterPro" id="IPR023832">
    <property type="entry name" value="His_triad_protein"/>
</dbReference>
<dbReference type="PRINTS" id="PR00690">
    <property type="entry name" value="ADHESNFAMILY"/>
</dbReference>
<protein>
    <submittedName>
        <fullName evidence="6">Zinc transport system substrate-binding protein</fullName>
    </submittedName>
</protein>
<dbReference type="InterPro" id="IPR006129">
    <property type="entry name" value="AdhesinB"/>
</dbReference>
<dbReference type="PROSITE" id="PS51257">
    <property type="entry name" value="PROKAR_LIPOPROTEIN"/>
    <property type="match status" value="1"/>
</dbReference>
<comment type="caution">
    <text evidence="6">The sequence shown here is derived from an EMBL/GenBank/DDBJ whole genome shotgun (WGS) entry which is preliminary data.</text>
</comment>
<gene>
    <name evidence="6" type="ORF">ABID29_000324</name>
</gene>
<comment type="similarity">
    <text evidence="1 4">Belongs to the bacterial solute-binding protein 9 family.</text>
</comment>
<evidence type="ECO:0000256" key="5">
    <source>
        <dbReference type="SAM" id="SignalP"/>
    </source>
</evidence>
<evidence type="ECO:0000256" key="1">
    <source>
        <dbReference type="ARBA" id="ARBA00011028"/>
    </source>
</evidence>
<evidence type="ECO:0000256" key="2">
    <source>
        <dbReference type="ARBA" id="ARBA00022448"/>
    </source>
</evidence>
<keyword evidence="7" id="KW-1185">Reference proteome</keyword>
<dbReference type="PANTHER" id="PTHR42953">
    <property type="entry name" value="HIGH-AFFINITY ZINC UPTAKE SYSTEM PROTEIN ZNUA-RELATED"/>
    <property type="match status" value="1"/>
</dbReference>
<dbReference type="PANTHER" id="PTHR42953:SF3">
    <property type="entry name" value="HIGH-AFFINITY ZINC UPTAKE SYSTEM PROTEIN ZNUA"/>
    <property type="match status" value="1"/>
</dbReference>
<reference evidence="6 7" key="1">
    <citation type="submission" date="2024-06" db="EMBL/GenBank/DDBJ databases">
        <title>Genomic Encyclopedia of Type Strains, Phase IV (KMG-IV): sequencing the most valuable type-strain genomes for metagenomic binning, comparative biology and taxonomic classification.</title>
        <authorList>
            <person name="Goeker M."/>
        </authorList>
    </citation>
    <scope>NUCLEOTIDE SEQUENCE [LARGE SCALE GENOMIC DNA]</scope>
    <source>
        <strain evidence="6 7">DSM 28303</strain>
    </source>
</reference>
<dbReference type="NCBIfam" id="TIGR01363">
    <property type="entry name" value="strep_his_triad"/>
    <property type="match status" value="1"/>
</dbReference>
<dbReference type="PRINTS" id="PR00691">
    <property type="entry name" value="ADHESINB"/>
</dbReference>
<dbReference type="InterPro" id="IPR050492">
    <property type="entry name" value="Bact_metal-bind_prot9"/>
</dbReference>
<dbReference type="SUPFAM" id="SSF53807">
    <property type="entry name" value="Helical backbone' metal receptor"/>
    <property type="match status" value="1"/>
</dbReference>
<dbReference type="InterPro" id="IPR006270">
    <property type="entry name" value="Strep_his_triad_rpt"/>
</dbReference>
<keyword evidence="2 4" id="KW-0813">Transport</keyword>
<evidence type="ECO:0000256" key="3">
    <source>
        <dbReference type="ARBA" id="ARBA00022729"/>
    </source>
</evidence>
<evidence type="ECO:0000256" key="4">
    <source>
        <dbReference type="RuleBase" id="RU003512"/>
    </source>
</evidence>
<proteinExistence type="inferred from homology"/>
<name>A0ABV2FF70_9STRE</name>
<feature type="signal peptide" evidence="5">
    <location>
        <begin position="1"/>
        <end position="21"/>
    </location>
</feature>
<feature type="chain" id="PRO_5045414424" evidence="5">
    <location>
        <begin position="22"/>
        <end position="425"/>
    </location>
</feature>
<keyword evidence="3 5" id="KW-0732">Signal</keyword>
<accession>A0ABV2FF70</accession>
<dbReference type="Pfam" id="PF04270">
    <property type="entry name" value="Strep_his_triad"/>
    <property type="match status" value="2"/>
</dbReference>
<dbReference type="Pfam" id="PF01297">
    <property type="entry name" value="ZnuA"/>
    <property type="match status" value="1"/>
</dbReference>